<dbReference type="AlphaFoldDB" id="A0AAT9F7M3"/>
<dbReference type="InterPro" id="IPR029057">
    <property type="entry name" value="PRTase-like"/>
</dbReference>
<comment type="pathway">
    <text evidence="4 12">Purine metabolism; AMP biosynthesis via salvage pathway; AMP from adenine: step 1/1.</text>
</comment>
<dbReference type="InterPro" id="IPR000836">
    <property type="entry name" value="PRTase_dom"/>
</dbReference>
<keyword evidence="10 12" id="KW-0808">Transferase</keyword>
<feature type="domain" description="Phosphoribosyltransferase" evidence="13">
    <location>
        <begin position="29"/>
        <end position="148"/>
    </location>
</feature>
<evidence type="ECO:0000256" key="3">
    <source>
        <dbReference type="ARBA" id="ARBA00004496"/>
    </source>
</evidence>
<keyword evidence="8 12" id="KW-0963">Cytoplasm</keyword>
<dbReference type="Gene3D" id="3.40.50.2020">
    <property type="match status" value="1"/>
</dbReference>
<evidence type="ECO:0000313" key="14">
    <source>
        <dbReference type="EMBL" id="BAP00867.1"/>
    </source>
</evidence>
<comment type="subcellular location">
    <subcellularLocation>
        <location evidence="3 12">Cytoplasm</location>
    </subcellularLocation>
</comment>
<dbReference type="CDD" id="cd06223">
    <property type="entry name" value="PRTases_typeI"/>
    <property type="match status" value="1"/>
</dbReference>
<dbReference type="GO" id="GO:0006168">
    <property type="term" value="P:adenine salvage"/>
    <property type="evidence" value="ECO:0007669"/>
    <property type="project" value="InterPro"/>
</dbReference>
<dbReference type="InterPro" id="IPR050054">
    <property type="entry name" value="UPRTase/APRTase"/>
</dbReference>
<comment type="catalytic activity">
    <reaction evidence="1 12">
        <text>AMP + diphosphate = 5-phospho-alpha-D-ribose 1-diphosphate + adenine</text>
        <dbReference type="Rhea" id="RHEA:16609"/>
        <dbReference type="ChEBI" id="CHEBI:16708"/>
        <dbReference type="ChEBI" id="CHEBI:33019"/>
        <dbReference type="ChEBI" id="CHEBI:58017"/>
        <dbReference type="ChEBI" id="CHEBI:456215"/>
        <dbReference type="EC" id="2.4.2.7"/>
    </reaction>
</comment>
<evidence type="ECO:0000256" key="4">
    <source>
        <dbReference type="ARBA" id="ARBA00004659"/>
    </source>
</evidence>
<dbReference type="PANTHER" id="PTHR32315:SF3">
    <property type="entry name" value="ADENINE PHOSPHORIBOSYLTRANSFERASE"/>
    <property type="match status" value="1"/>
</dbReference>
<evidence type="ECO:0000256" key="12">
    <source>
        <dbReference type="HAMAP-Rule" id="MF_00004"/>
    </source>
</evidence>
<evidence type="ECO:0000256" key="1">
    <source>
        <dbReference type="ARBA" id="ARBA00000868"/>
    </source>
</evidence>
<evidence type="ECO:0000256" key="7">
    <source>
        <dbReference type="ARBA" id="ARBA00011893"/>
    </source>
</evidence>
<dbReference type="GO" id="GO:0005737">
    <property type="term" value="C:cytoplasm"/>
    <property type="evidence" value="ECO:0007669"/>
    <property type="project" value="UniProtKB-SubCell"/>
</dbReference>
<dbReference type="EMBL" id="AP013353">
    <property type="protein sequence ID" value="BAP00867.1"/>
    <property type="molecule type" value="Genomic_DNA"/>
</dbReference>
<dbReference type="InterPro" id="IPR005764">
    <property type="entry name" value="Ade_phspho_trans"/>
</dbReference>
<dbReference type="HAMAP" id="MF_00004">
    <property type="entry name" value="Aden_phosphoribosyltr"/>
    <property type="match status" value="1"/>
</dbReference>
<evidence type="ECO:0000256" key="10">
    <source>
        <dbReference type="ARBA" id="ARBA00022679"/>
    </source>
</evidence>
<reference evidence="14" key="4">
    <citation type="submission" date="2024-06" db="EMBL/GenBank/DDBJ databases">
        <authorList>
            <consortium name="Mycoplasma californicum genome sequencing consortium"/>
            <person name="Hata E."/>
            <person name="Tanaka K."/>
            <person name="Tamamura Y."/>
        </authorList>
    </citation>
    <scope>NUCLEOTIDE SEQUENCE</scope>
    <source>
        <strain evidence="14">HAZ160_1</strain>
    </source>
</reference>
<evidence type="ECO:0000256" key="11">
    <source>
        <dbReference type="ARBA" id="ARBA00022726"/>
    </source>
</evidence>
<evidence type="ECO:0000256" key="8">
    <source>
        <dbReference type="ARBA" id="ARBA00022490"/>
    </source>
</evidence>
<keyword evidence="11 12" id="KW-0660">Purine salvage</keyword>
<comment type="subunit">
    <text evidence="6 12">Homodimer.</text>
</comment>
<dbReference type="PANTHER" id="PTHR32315">
    <property type="entry name" value="ADENINE PHOSPHORIBOSYLTRANSFERASE"/>
    <property type="match status" value="1"/>
</dbReference>
<evidence type="ECO:0000256" key="9">
    <source>
        <dbReference type="ARBA" id="ARBA00022676"/>
    </source>
</evidence>
<dbReference type="SUPFAM" id="SSF53271">
    <property type="entry name" value="PRTase-like"/>
    <property type="match status" value="1"/>
</dbReference>
<dbReference type="GO" id="GO:0016208">
    <property type="term" value="F:AMP binding"/>
    <property type="evidence" value="ECO:0007669"/>
    <property type="project" value="TreeGrafter"/>
</dbReference>
<proteinExistence type="inferred from homology"/>
<evidence type="ECO:0000259" key="13">
    <source>
        <dbReference type="Pfam" id="PF00156"/>
    </source>
</evidence>
<dbReference type="GO" id="GO:0006166">
    <property type="term" value="P:purine ribonucleoside salvage"/>
    <property type="evidence" value="ECO:0007669"/>
    <property type="project" value="UniProtKB-UniRule"/>
</dbReference>
<dbReference type="GO" id="GO:0044209">
    <property type="term" value="P:AMP salvage"/>
    <property type="evidence" value="ECO:0007669"/>
    <property type="project" value="UniProtKB-UniRule"/>
</dbReference>
<protein>
    <recommendedName>
        <fullName evidence="7 12">Adenine phosphoribosyltransferase</fullName>
        <shortName evidence="12">APRT</shortName>
        <ecNumber evidence="7 12">2.4.2.7</ecNumber>
    </recommendedName>
</protein>
<accession>A0AAT9F7M3</accession>
<gene>
    <name evidence="12 14" type="primary">apt</name>
    <name evidence="14" type="ORF">MCAL160_0153</name>
</gene>
<organism evidence="14">
    <name type="scientific">Mycoplasmopsis californica HAZ160_1</name>
    <dbReference type="NCBI Taxonomy" id="1397850"/>
    <lineage>
        <taxon>Bacteria</taxon>
        <taxon>Bacillati</taxon>
        <taxon>Mycoplasmatota</taxon>
        <taxon>Mycoplasmoidales</taxon>
        <taxon>Metamycoplasmataceae</taxon>
        <taxon>Mycoplasmopsis</taxon>
    </lineage>
</organism>
<dbReference type="FunFam" id="3.40.50.2020:FF:000004">
    <property type="entry name" value="Adenine phosphoribosyltransferase"/>
    <property type="match status" value="1"/>
</dbReference>
<comment type="similarity">
    <text evidence="5 12">Belongs to the purine/pyrimidine phosphoribosyltransferase family.</text>
</comment>
<sequence>MEKQMQLEKYIRDIKNFPKPGILFKDISPLLANGEALSYTIDQMALLAKDCDVIVGPDARGFLFGTPTAAKLKKPFIMVRKPGKLPGKVISKNYDLEYGNNVLQIQDGFIKPGQTVAIIDDVLATGGTTKAIVTLLEEQGAIVKRIILLLELSELNGRSKFANTNIEISSLIRV</sequence>
<reference evidence="14" key="1">
    <citation type="journal article" date="2014" name="Appl. Environ. Microbiol.">
        <title>Molecular Epidemiology of Cases of Mycoplasma californicum Infection in Japan.</title>
        <authorList>
            <person name="Hata E."/>
            <person name="Suzuki K."/>
            <person name="Hanyu H."/>
            <person name="Itoh M."/>
            <person name="Higuchi H."/>
            <person name="Kobayashi H."/>
        </authorList>
    </citation>
    <scope>NUCLEOTIDE SEQUENCE</scope>
    <source>
        <strain evidence="14">HAZ160_1</strain>
    </source>
</reference>
<dbReference type="Pfam" id="PF00156">
    <property type="entry name" value="Pribosyltran"/>
    <property type="match status" value="1"/>
</dbReference>
<reference evidence="14" key="3">
    <citation type="journal article" date="2019" name="Vet. Microbiol.">
        <title>Mutations associated with change of susceptibility to lincosamides and/or macrolides in field and laboratory-derived Mycoplasma californicum strains in Japan, and development of a rapid detection method for these mutations.</title>
        <authorList>
            <person name="Hata E."/>
            <person name="Nagai K."/>
            <person name="Murakami K."/>
        </authorList>
    </citation>
    <scope>NUCLEOTIDE SEQUENCE</scope>
    <source>
        <strain evidence="14">HAZ160_1</strain>
    </source>
</reference>
<evidence type="ECO:0000256" key="6">
    <source>
        <dbReference type="ARBA" id="ARBA00011738"/>
    </source>
</evidence>
<evidence type="ECO:0000256" key="5">
    <source>
        <dbReference type="ARBA" id="ARBA00008391"/>
    </source>
</evidence>
<dbReference type="NCBIfam" id="TIGR01090">
    <property type="entry name" value="apt"/>
    <property type="match status" value="1"/>
</dbReference>
<dbReference type="NCBIfam" id="NF002636">
    <property type="entry name" value="PRK02304.1-5"/>
    <property type="match status" value="1"/>
</dbReference>
<evidence type="ECO:0000256" key="2">
    <source>
        <dbReference type="ARBA" id="ARBA00003968"/>
    </source>
</evidence>
<dbReference type="GO" id="GO:0003999">
    <property type="term" value="F:adenine phosphoribosyltransferase activity"/>
    <property type="evidence" value="ECO:0007669"/>
    <property type="project" value="UniProtKB-UniRule"/>
</dbReference>
<keyword evidence="9 12" id="KW-0328">Glycosyltransferase</keyword>
<name>A0AAT9F7M3_9BACT</name>
<reference evidence="14" key="2">
    <citation type="journal article" date="2014" name="Genome Announc.">
        <title>Complete Genome Sequence of Mycoplasma californicum Strain HAZ160_1 from Bovine Mastitic Milk in Japan.</title>
        <authorList>
            <person name="Hata E."/>
            <person name="Murakami K."/>
        </authorList>
    </citation>
    <scope>NUCLEOTIDE SEQUENCE</scope>
    <source>
        <strain evidence="14">HAZ160_1</strain>
    </source>
</reference>
<comment type="function">
    <text evidence="2 12">Catalyzes a salvage reaction resulting in the formation of AMP, that is energically less costly than de novo synthesis.</text>
</comment>
<dbReference type="KEGG" id="mcm:MCAL160_0153"/>
<dbReference type="GO" id="GO:0002055">
    <property type="term" value="F:adenine binding"/>
    <property type="evidence" value="ECO:0007669"/>
    <property type="project" value="TreeGrafter"/>
</dbReference>
<dbReference type="EC" id="2.4.2.7" evidence="7 12"/>